<organism evidence="3">
    <name type="scientific">uncultured Aureispira sp</name>
    <dbReference type="NCBI Taxonomy" id="1331704"/>
    <lineage>
        <taxon>Bacteria</taxon>
        <taxon>Pseudomonadati</taxon>
        <taxon>Bacteroidota</taxon>
        <taxon>Saprospiria</taxon>
        <taxon>Saprospirales</taxon>
        <taxon>Saprospiraceae</taxon>
        <taxon>Aureispira</taxon>
        <taxon>environmental samples</taxon>
    </lineage>
</organism>
<evidence type="ECO:0000256" key="1">
    <source>
        <dbReference type="PROSITE-ProRule" id="PRU00339"/>
    </source>
</evidence>
<dbReference type="PROSITE" id="PS50005">
    <property type="entry name" value="TPR"/>
    <property type="match status" value="1"/>
</dbReference>
<evidence type="ECO:0000313" key="3">
    <source>
        <dbReference type="EMBL" id="CAA6801841.1"/>
    </source>
</evidence>
<dbReference type="EMBL" id="CACVAQ010000069">
    <property type="protein sequence ID" value="CAA6801841.1"/>
    <property type="molecule type" value="Genomic_DNA"/>
</dbReference>
<accession>A0A6S6S0E4</accession>
<feature type="transmembrane region" description="Helical" evidence="2">
    <location>
        <begin position="85"/>
        <end position="102"/>
    </location>
</feature>
<proteinExistence type="predicted"/>
<keyword evidence="2" id="KW-0812">Transmembrane</keyword>
<feature type="repeat" description="TPR" evidence="1">
    <location>
        <begin position="179"/>
        <end position="212"/>
    </location>
</feature>
<keyword evidence="2" id="KW-1133">Transmembrane helix</keyword>
<dbReference type="AlphaFoldDB" id="A0A6S6S0E4"/>
<keyword evidence="2" id="KW-0472">Membrane</keyword>
<dbReference type="InterPro" id="IPR019734">
    <property type="entry name" value="TPR_rpt"/>
</dbReference>
<gene>
    <name evidence="3" type="ORF">HELGO_WM31198</name>
</gene>
<protein>
    <submittedName>
        <fullName evidence="3">Uncharacterized protein</fullName>
    </submittedName>
</protein>
<keyword evidence="1" id="KW-0802">TPR repeat</keyword>
<evidence type="ECO:0000256" key="2">
    <source>
        <dbReference type="SAM" id="Phobius"/>
    </source>
</evidence>
<reference evidence="3" key="1">
    <citation type="submission" date="2020-01" db="EMBL/GenBank/DDBJ databases">
        <authorList>
            <person name="Meier V. D."/>
            <person name="Meier V D."/>
        </authorList>
    </citation>
    <scope>NUCLEOTIDE SEQUENCE</scope>
    <source>
        <strain evidence="3">HLG_WM_MAG_10</strain>
    </source>
</reference>
<name>A0A6S6S0E4_9BACT</name>
<sequence length="316" mass="36516">MKIELAHDTLAKSIYDKFSEEDKMRAQIRQLLMERLLDYKDHSTLLSKDDLNYMDSYIDSIELSRDALNLVRESKQRLKRRKKHLKIVAACSIVLLVGFNLITRFANQQNEKLLLDEEQTVSRLAKEDSLKRVAEARADMLYQQLLKTNPEFTQDLIASFDTLKTSKEMMKKERNIAQSSTLSALGQAALKQADKNYAFQLASKAWELNPENKLACELLYKISDDPSYGSDHQTMKLGHLSKEEHHVYVANLIAKERSENGRGELAEEKLQLIFNQGNTVVHNKDEGVKDRIERYYDELEDKASSLKSSIKKSKYY</sequence>